<evidence type="ECO:0000313" key="3">
    <source>
        <dbReference type="Proteomes" id="UP000178650"/>
    </source>
</evidence>
<dbReference type="PANTHER" id="PTHR39335:SF1">
    <property type="entry name" value="BLL4220 PROTEIN"/>
    <property type="match status" value="1"/>
</dbReference>
<gene>
    <name evidence="2" type="ORF">A2358_03385</name>
</gene>
<dbReference type="AlphaFoldDB" id="A0A1G2IVI6"/>
<reference evidence="2 3" key="1">
    <citation type="journal article" date="2016" name="Nat. Commun.">
        <title>Thousands of microbial genomes shed light on interconnected biogeochemical processes in an aquifer system.</title>
        <authorList>
            <person name="Anantharaman K."/>
            <person name="Brown C.T."/>
            <person name="Hug L.A."/>
            <person name="Sharon I."/>
            <person name="Castelle C.J."/>
            <person name="Probst A.J."/>
            <person name="Thomas B.C."/>
            <person name="Singh A."/>
            <person name="Wilkins M.J."/>
            <person name="Karaoz U."/>
            <person name="Brodie E.L."/>
            <person name="Williams K.H."/>
            <person name="Hubbard S.S."/>
            <person name="Banfield J.F."/>
        </authorList>
    </citation>
    <scope>NUCLEOTIDE SEQUENCE [LARGE SCALE GENOMIC DNA]</scope>
</reference>
<keyword evidence="1" id="KW-0472">Membrane</keyword>
<evidence type="ECO:0000256" key="1">
    <source>
        <dbReference type="SAM" id="Phobius"/>
    </source>
</evidence>
<proteinExistence type="predicted"/>
<evidence type="ECO:0000313" key="2">
    <source>
        <dbReference type="EMBL" id="OGZ78340.1"/>
    </source>
</evidence>
<dbReference type="Pfam" id="PF03640">
    <property type="entry name" value="Lipoprotein_15"/>
    <property type="match status" value="3"/>
</dbReference>
<feature type="transmembrane region" description="Helical" evidence="1">
    <location>
        <begin position="6"/>
        <end position="25"/>
    </location>
</feature>
<organism evidence="2 3">
    <name type="scientific">Candidatus Staskawiczbacteria bacterium RIFOXYB1_FULL_37_44</name>
    <dbReference type="NCBI Taxonomy" id="1802223"/>
    <lineage>
        <taxon>Bacteria</taxon>
        <taxon>Candidatus Staskawicziibacteriota</taxon>
    </lineage>
</organism>
<dbReference type="Proteomes" id="UP000178650">
    <property type="component" value="Unassembled WGS sequence"/>
</dbReference>
<keyword evidence="1" id="KW-0812">Transmembrane</keyword>
<dbReference type="EMBL" id="MHPJ01000023">
    <property type="protein sequence ID" value="OGZ78340.1"/>
    <property type="molecule type" value="Genomic_DNA"/>
</dbReference>
<sequence>MSKTATYFTVIVIILVIIIALYFIIMAMNNQSANPVETINNIQTEAPAKTINISSSASSGSFLADANGKTLYYFVNDTVGKSNCTGQCQTSWPIFYSPNIVASSQLDISDFGQIKNENGQNQTTYYGWPLYYYAGDNAPGDTNGQGLQNIWFVVANPEYNVLLMNNPVSKIYLSDNSGKALYYFKSDIKGTATSDPLSKCTGACLATWPIFSAPGGGQITAPALLKISDFKEFTRPDGTSQLSYKGWPLYSYSKDIKSGDTKGDAFNNLWYLVKP</sequence>
<dbReference type="PANTHER" id="PTHR39335">
    <property type="entry name" value="BLL4220 PROTEIN"/>
    <property type="match status" value="1"/>
</dbReference>
<comment type="caution">
    <text evidence="2">The sequence shown here is derived from an EMBL/GenBank/DDBJ whole genome shotgun (WGS) entry which is preliminary data.</text>
</comment>
<keyword evidence="1" id="KW-1133">Transmembrane helix</keyword>
<evidence type="ECO:0008006" key="4">
    <source>
        <dbReference type="Google" id="ProtNLM"/>
    </source>
</evidence>
<dbReference type="GO" id="GO:0043448">
    <property type="term" value="P:alkane catabolic process"/>
    <property type="evidence" value="ECO:0007669"/>
    <property type="project" value="TreeGrafter"/>
</dbReference>
<protein>
    <recommendedName>
        <fullName evidence="4">Lipoprotein</fullName>
    </recommendedName>
</protein>
<dbReference type="InterPro" id="IPR005297">
    <property type="entry name" value="Lipoprotein_repeat"/>
</dbReference>
<accession>A0A1G2IVI6</accession>
<dbReference type="STRING" id="1802223.A2358_03385"/>
<name>A0A1G2IVI6_9BACT</name>